<name>A0A517YTL1_9BACT</name>
<evidence type="ECO:0000256" key="3">
    <source>
        <dbReference type="ARBA" id="ARBA00023082"/>
    </source>
</evidence>
<dbReference type="Gene3D" id="3.40.50.880">
    <property type="match status" value="1"/>
</dbReference>
<dbReference type="PANTHER" id="PTHR43133">
    <property type="entry name" value="RNA POLYMERASE ECF-TYPE SIGMA FACTO"/>
    <property type="match status" value="1"/>
</dbReference>
<dbReference type="EMBL" id="CP036425">
    <property type="protein sequence ID" value="QDU33512.1"/>
    <property type="molecule type" value="Genomic_DNA"/>
</dbReference>
<dbReference type="InterPro" id="IPR013325">
    <property type="entry name" value="RNA_pol_sigma_r2"/>
</dbReference>
<accession>A0A517YTL1</accession>
<dbReference type="OrthoDB" id="290588at2"/>
<dbReference type="InterPro" id="IPR029062">
    <property type="entry name" value="Class_I_gatase-like"/>
</dbReference>
<evidence type="ECO:0000256" key="1">
    <source>
        <dbReference type="ARBA" id="ARBA00010641"/>
    </source>
</evidence>
<keyword evidence="4" id="KW-0238">DNA-binding</keyword>
<keyword evidence="8" id="KW-1185">Reference proteome</keyword>
<dbReference type="PANTHER" id="PTHR43133:SF8">
    <property type="entry name" value="RNA POLYMERASE SIGMA FACTOR HI_1459-RELATED"/>
    <property type="match status" value="1"/>
</dbReference>
<gene>
    <name evidence="7" type="ORF">KS4_15620</name>
</gene>
<dbReference type="GO" id="GO:0016987">
    <property type="term" value="F:sigma factor activity"/>
    <property type="evidence" value="ECO:0007669"/>
    <property type="project" value="UniProtKB-KW"/>
</dbReference>
<dbReference type="SUPFAM" id="SSF88659">
    <property type="entry name" value="Sigma3 and sigma4 domains of RNA polymerase sigma factors"/>
    <property type="match status" value="1"/>
</dbReference>
<dbReference type="InterPro" id="IPR007627">
    <property type="entry name" value="RNA_pol_sigma70_r2"/>
</dbReference>
<evidence type="ECO:0000256" key="5">
    <source>
        <dbReference type="ARBA" id="ARBA00023163"/>
    </source>
</evidence>
<keyword evidence="3" id="KW-0731">Sigma factor</keyword>
<dbReference type="InterPro" id="IPR014284">
    <property type="entry name" value="RNA_pol_sigma-70_dom"/>
</dbReference>
<dbReference type="GO" id="GO:0006352">
    <property type="term" value="P:DNA-templated transcription initiation"/>
    <property type="evidence" value="ECO:0007669"/>
    <property type="project" value="InterPro"/>
</dbReference>
<comment type="similarity">
    <text evidence="1">Belongs to the sigma-70 factor family. ECF subfamily.</text>
</comment>
<evidence type="ECO:0000313" key="7">
    <source>
        <dbReference type="EMBL" id="QDU33512.1"/>
    </source>
</evidence>
<dbReference type="SUPFAM" id="SSF52317">
    <property type="entry name" value="Class I glutamine amidotransferase-like"/>
    <property type="match status" value="1"/>
</dbReference>
<sequence length="488" mass="55224">MQERLQELVNRYIQTLDENTFADLVSEVTPYITSICRKYIEDSADTDDAIQETLIKFANHLQNIHSNHLAWLARTARNTAISINRHQQSQRLRRETKATLPEHTIPWESLYYRLDHALNQISKEYQSYIIHHHIQHKPLYQIAEQKQISKSTASRRLADAQYALRSTFKEMQLDTYDDLCNDHLFVSAVLNYTPEHVAPTNTHLLPMSPHKRDRTLKPIRIGIFISQQSHMLRSKHGTRLHFAFQLINMGRITHPNLHIVGLIEPGSIDYGPVEASLREFSFNAGYMDATNAEALKTLDVITLGYNFAISPTIIRAITEAVESGVGLLNEGHCGGAIPGHHHHSLQNLMLAQSYLGYHHVHPNICHIPLKSTVLKRHPIIQGLAPGDSLSIPGCGPVFIPKPETTILLQNDQAVLPTSHHYRIACPKPTRKPILVVGNIGSGRVIVNTSFFFDSIGSHKSMQGDFTLNMLNYLAEPRLNQKLQAMTYT</sequence>
<dbReference type="KEGG" id="pcor:KS4_15620"/>
<evidence type="ECO:0000256" key="2">
    <source>
        <dbReference type="ARBA" id="ARBA00023015"/>
    </source>
</evidence>
<reference evidence="7 8" key="1">
    <citation type="submission" date="2019-02" db="EMBL/GenBank/DDBJ databases">
        <title>Deep-cultivation of Planctomycetes and their phenomic and genomic characterization uncovers novel biology.</title>
        <authorList>
            <person name="Wiegand S."/>
            <person name="Jogler M."/>
            <person name="Boedeker C."/>
            <person name="Pinto D."/>
            <person name="Vollmers J."/>
            <person name="Rivas-Marin E."/>
            <person name="Kohn T."/>
            <person name="Peeters S.H."/>
            <person name="Heuer A."/>
            <person name="Rast P."/>
            <person name="Oberbeckmann S."/>
            <person name="Bunk B."/>
            <person name="Jeske O."/>
            <person name="Meyerdierks A."/>
            <person name="Storesund J.E."/>
            <person name="Kallscheuer N."/>
            <person name="Luecker S."/>
            <person name="Lage O.M."/>
            <person name="Pohl T."/>
            <person name="Merkel B.J."/>
            <person name="Hornburger P."/>
            <person name="Mueller R.-W."/>
            <person name="Bruemmer F."/>
            <person name="Labrenz M."/>
            <person name="Spormann A.M."/>
            <person name="Op den Camp H."/>
            <person name="Overmann J."/>
            <person name="Amann R."/>
            <person name="Jetten M.S.M."/>
            <person name="Mascher T."/>
            <person name="Medema M.H."/>
            <person name="Devos D.P."/>
            <person name="Kaster A.-K."/>
            <person name="Ovreas L."/>
            <person name="Rohde M."/>
            <person name="Galperin M.Y."/>
            <person name="Jogler C."/>
        </authorList>
    </citation>
    <scope>NUCLEOTIDE SEQUENCE [LARGE SCALE GENOMIC DNA]</scope>
    <source>
        <strain evidence="7 8">KS4</strain>
    </source>
</reference>
<dbReference type="InterPro" id="IPR039425">
    <property type="entry name" value="RNA_pol_sigma-70-like"/>
</dbReference>
<dbReference type="Gene3D" id="1.10.10.10">
    <property type="entry name" value="Winged helix-like DNA-binding domain superfamily/Winged helix DNA-binding domain"/>
    <property type="match status" value="1"/>
</dbReference>
<dbReference type="Pfam" id="PF04542">
    <property type="entry name" value="Sigma70_r2"/>
    <property type="match status" value="1"/>
</dbReference>
<keyword evidence="2" id="KW-0805">Transcription regulation</keyword>
<evidence type="ECO:0000259" key="6">
    <source>
        <dbReference type="Pfam" id="PF04542"/>
    </source>
</evidence>
<dbReference type="Proteomes" id="UP000317369">
    <property type="component" value="Chromosome"/>
</dbReference>
<dbReference type="AlphaFoldDB" id="A0A517YTL1"/>
<organism evidence="7 8">
    <name type="scientific">Poriferisphaera corsica</name>
    <dbReference type="NCBI Taxonomy" id="2528020"/>
    <lineage>
        <taxon>Bacteria</taxon>
        <taxon>Pseudomonadati</taxon>
        <taxon>Planctomycetota</taxon>
        <taxon>Phycisphaerae</taxon>
        <taxon>Phycisphaerales</taxon>
        <taxon>Phycisphaeraceae</taxon>
        <taxon>Poriferisphaera</taxon>
    </lineage>
</organism>
<dbReference type="NCBIfam" id="TIGR02937">
    <property type="entry name" value="sigma70-ECF"/>
    <property type="match status" value="1"/>
</dbReference>
<dbReference type="GO" id="GO:0003677">
    <property type="term" value="F:DNA binding"/>
    <property type="evidence" value="ECO:0007669"/>
    <property type="project" value="UniProtKB-KW"/>
</dbReference>
<dbReference type="Gene3D" id="1.10.1740.10">
    <property type="match status" value="1"/>
</dbReference>
<evidence type="ECO:0000256" key="4">
    <source>
        <dbReference type="ARBA" id="ARBA00023125"/>
    </source>
</evidence>
<protein>
    <submittedName>
        <fullName evidence="7">RNA polymerase sigma factor SigZ</fullName>
    </submittedName>
</protein>
<evidence type="ECO:0000313" key="8">
    <source>
        <dbReference type="Proteomes" id="UP000317369"/>
    </source>
</evidence>
<dbReference type="InterPro" id="IPR013324">
    <property type="entry name" value="RNA_pol_sigma_r3/r4-like"/>
</dbReference>
<dbReference type="SUPFAM" id="SSF88946">
    <property type="entry name" value="Sigma2 domain of RNA polymerase sigma factors"/>
    <property type="match status" value="1"/>
</dbReference>
<proteinExistence type="inferred from homology"/>
<dbReference type="InterPro" id="IPR036388">
    <property type="entry name" value="WH-like_DNA-bd_sf"/>
</dbReference>
<keyword evidence="5" id="KW-0804">Transcription</keyword>
<feature type="domain" description="RNA polymerase sigma-70 region 2" evidence="6">
    <location>
        <begin position="24"/>
        <end position="88"/>
    </location>
</feature>
<dbReference type="RefSeq" id="WP_145076608.1">
    <property type="nucleotide sequence ID" value="NZ_CP036425.1"/>
</dbReference>